<dbReference type="Proteomes" id="UP000789525">
    <property type="component" value="Unassembled WGS sequence"/>
</dbReference>
<gene>
    <name evidence="1" type="ORF">ACOLOM_LOCUS6922</name>
</gene>
<reference evidence="1" key="1">
    <citation type="submission" date="2021-06" db="EMBL/GenBank/DDBJ databases">
        <authorList>
            <person name="Kallberg Y."/>
            <person name="Tangrot J."/>
            <person name="Rosling A."/>
        </authorList>
    </citation>
    <scope>NUCLEOTIDE SEQUENCE</scope>
    <source>
        <strain evidence="1">CL356</strain>
    </source>
</reference>
<protein>
    <submittedName>
        <fullName evidence="1">5691_t:CDS:1</fullName>
    </submittedName>
</protein>
<sequence>MNASRFITNSISYEARQGIHNELSRIQENYGKVKSEKQHKSHSHSPAFDSDESPPSDEKISRFWVAVDKRSGNRVIGFLALKDEEIRRRKVLEHEPQIRYLCVDTNYMRRGVATLLIEHAIKFAHKKQVARIGVTISTWYEPAKELFYRFGFVEIMREAMTLGFNEKVKLSLDVESWNRYRKARKSAYR</sequence>
<evidence type="ECO:0000313" key="1">
    <source>
        <dbReference type="EMBL" id="CAG8608011.1"/>
    </source>
</evidence>
<proteinExistence type="predicted"/>
<comment type="caution">
    <text evidence="1">The sequence shown here is derived from an EMBL/GenBank/DDBJ whole genome shotgun (WGS) entry which is preliminary data.</text>
</comment>
<dbReference type="EMBL" id="CAJVPT010014867">
    <property type="protein sequence ID" value="CAG8608011.1"/>
    <property type="molecule type" value="Genomic_DNA"/>
</dbReference>
<name>A0ACA9MTD2_9GLOM</name>
<organism evidence="1 2">
    <name type="scientific">Acaulospora colombiana</name>
    <dbReference type="NCBI Taxonomy" id="27376"/>
    <lineage>
        <taxon>Eukaryota</taxon>
        <taxon>Fungi</taxon>
        <taxon>Fungi incertae sedis</taxon>
        <taxon>Mucoromycota</taxon>
        <taxon>Glomeromycotina</taxon>
        <taxon>Glomeromycetes</taxon>
        <taxon>Diversisporales</taxon>
        <taxon>Acaulosporaceae</taxon>
        <taxon>Acaulospora</taxon>
    </lineage>
</organism>
<evidence type="ECO:0000313" key="2">
    <source>
        <dbReference type="Proteomes" id="UP000789525"/>
    </source>
</evidence>
<keyword evidence="2" id="KW-1185">Reference proteome</keyword>
<accession>A0ACA9MTD2</accession>